<organism evidence="3 4">
    <name type="scientific">Nematocida displodere</name>
    <dbReference type="NCBI Taxonomy" id="1805483"/>
    <lineage>
        <taxon>Eukaryota</taxon>
        <taxon>Fungi</taxon>
        <taxon>Fungi incertae sedis</taxon>
        <taxon>Microsporidia</taxon>
        <taxon>Nematocida</taxon>
    </lineage>
</organism>
<dbReference type="GO" id="GO:0008270">
    <property type="term" value="F:zinc ion binding"/>
    <property type="evidence" value="ECO:0007669"/>
    <property type="project" value="UniProtKB-KW"/>
</dbReference>
<keyword evidence="1" id="KW-0863">Zinc-finger</keyword>
<keyword evidence="4" id="KW-1185">Reference proteome</keyword>
<comment type="caution">
    <text evidence="3">The sequence shown here is derived from an EMBL/GenBank/DDBJ whole genome shotgun (WGS) entry which is preliminary data.</text>
</comment>
<dbReference type="VEuPathDB" id="MicrosporidiaDB:NEDG_01776"/>
<dbReference type="EMBL" id="LTDL01000019">
    <property type="protein sequence ID" value="OAG31298.1"/>
    <property type="molecule type" value="Genomic_DNA"/>
</dbReference>
<dbReference type="PROSITE" id="PS50089">
    <property type="entry name" value="ZF_RING_2"/>
    <property type="match status" value="1"/>
</dbReference>
<feature type="domain" description="RING-type" evidence="2">
    <location>
        <begin position="277"/>
        <end position="330"/>
    </location>
</feature>
<dbReference type="InterPro" id="IPR013083">
    <property type="entry name" value="Znf_RING/FYVE/PHD"/>
</dbReference>
<evidence type="ECO:0000313" key="4">
    <source>
        <dbReference type="Proteomes" id="UP000185944"/>
    </source>
</evidence>
<dbReference type="SUPFAM" id="SSF57850">
    <property type="entry name" value="RING/U-box"/>
    <property type="match status" value="1"/>
</dbReference>
<protein>
    <recommendedName>
        <fullName evidence="2">RING-type domain-containing protein</fullName>
    </recommendedName>
</protein>
<evidence type="ECO:0000259" key="2">
    <source>
        <dbReference type="PROSITE" id="PS50089"/>
    </source>
</evidence>
<evidence type="ECO:0000256" key="1">
    <source>
        <dbReference type="PROSITE-ProRule" id="PRU00175"/>
    </source>
</evidence>
<dbReference type="RefSeq" id="XP_067544994.1">
    <property type="nucleotide sequence ID" value="XM_067689194.1"/>
</dbReference>
<keyword evidence="1" id="KW-0862">Zinc</keyword>
<dbReference type="Proteomes" id="UP000185944">
    <property type="component" value="Unassembled WGS sequence"/>
</dbReference>
<sequence>MDLSQSHISLKIDSKLELDSLELLDGFNAAGVEALLCYYFLRLDSLGCRLFREGPLPDVLIIYTQNNLNTKISEQIAHNIADKHWKKITLYAGTWEELMKPTERPIHITLDILRLFVPCHGNAVELQNNTFASMEDNLTTAKSLTLNIYNPNYLATATTLLRTLVWISMYFRDMDVLSIGYQETPLDLIYFIQTSQIEVINNPSLTSIKISNIECSVYQKQKKAILCFSLNAWALYREGKLANALTQSQADLSQLSAEHQEMVMSPKPASDKSELLCIICQDTYDELRDSSLEAAICILDHPAHRVCSSCLDRLAMVGKSSGYIVCPVCRSELSLPLLKHEIQQNAQGSFELTITNTLSCIWSFPN</sequence>
<gene>
    <name evidence="3" type="ORF">NEDG_01776</name>
</gene>
<dbReference type="Gene3D" id="3.30.40.10">
    <property type="entry name" value="Zinc/RING finger domain, C3HC4 (zinc finger)"/>
    <property type="match status" value="1"/>
</dbReference>
<dbReference type="InterPro" id="IPR001841">
    <property type="entry name" value="Znf_RING"/>
</dbReference>
<proteinExistence type="predicted"/>
<dbReference type="AlphaFoldDB" id="A0A177EHE6"/>
<evidence type="ECO:0000313" key="3">
    <source>
        <dbReference type="EMBL" id="OAG31298.1"/>
    </source>
</evidence>
<accession>A0A177EHE6</accession>
<dbReference type="GeneID" id="93648126"/>
<name>A0A177EHE6_9MICR</name>
<reference evidence="3 4" key="1">
    <citation type="submission" date="2016-02" db="EMBL/GenBank/DDBJ databases">
        <title>Discovery of a natural microsporidian pathogen with a broad tissue tropism in Caenorhabditis elegans.</title>
        <authorList>
            <person name="Luallen R.J."/>
            <person name="Reinke A.W."/>
            <person name="Tong L."/>
            <person name="Botts M.R."/>
            <person name="Felix M.-A."/>
            <person name="Troemel E.R."/>
        </authorList>
    </citation>
    <scope>NUCLEOTIDE SEQUENCE [LARGE SCALE GENOMIC DNA]</scope>
    <source>
        <strain evidence="3 4">JUm2807</strain>
    </source>
</reference>
<keyword evidence="1" id="KW-0479">Metal-binding</keyword>